<dbReference type="Proteomes" id="UP000229434">
    <property type="component" value="Unassembled WGS sequence"/>
</dbReference>
<organism evidence="2 3">
    <name type="scientific">Snodgrassella alvi</name>
    <dbReference type="NCBI Taxonomy" id="1196083"/>
    <lineage>
        <taxon>Bacteria</taxon>
        <taxon>Pseudomonadati</taxon>
        <taxon>Pseudomonadota</taxon>
        <taxon>Betaproteobacteria</taxon>
        <taxon>Neisseriales</taxon>
        <taxon>Neisseriaceae</taxon>
        <taxon>Snodgrassella</taxon>
    </lineage>
</organism>
<evidence type="ECO:0000256" key="1">
    <source>
        <dbReference type="SAM" id="MobiDB-lite"/>
    </source>
</evidence>
<feature type="compositionally biased region" description="Low complexity" evidence="1">
    <location>
        <begin position="62"/>
        <end position="79"/>
    </location>
</feature>
<evidence type="ECO:0000313" key="2">
    <source>
        <dbReference type="EMBL" id="PIT52925.1"/>
    </source>
</evidence>
<comment type="caution">
    <text evidence="2">The sequence shown here is derived from an EMBL/GenBank/DDBJ whole genome shotgun (WGS) entry which is preliminary data.</text>
</comment>
<feature type="region of interest" description="Disordered" evidence="1">
    <location>
        <begin position="58"/>
        <end position="79"/>
    </location>
</feature>
<evidence type="ECO:0000313" key="3">
    <source>
        <dbReference type="Proteomes" id="UP000229434"/>
    </source>
</evidence>
<name>A0A2N9XU83_9NEIS</name>
<dbReference type="OrthoDB" id="8613448at2"/>
<dbReference type="RefSeq" id="WP_100138373.1">
    <property type="nucleotide sequence ID" value="NZ_MEIS01000126.1"/>
</dbReference>
<dbReference type="AlphaFoldDB" id="A0A2N9XU83"/>
<proteinExistence type="predicted"/>
<reference evidence="2 3" key="1">
    <citation type="journal article" date="2017" name="MBio">
        <title>Type VI secretion-mediated competition in the bee gut microbiome.</title>
        <authorList>
            <person name="Steele M.I."/>
            <person name="Kwong W.K."/>
            <person name="Powell J.E."/>
            <person name="Whiteley M."/>
            <person name="Moran N.A."/>
        </authorList>
    </citation>
    <scope>NUCLEOTIDE SEQUENCE [LARGE SCALE GENOMIC DNA]</scope>
    <source>
        <strain evidence="2 3">Nev3CBA3</strain>
    </source>
</reference>
<protein>
    <submittedName>
        <fullName evidence="2">Uncharacterized protein</fullName>
    </submittedName>
</protein>
<sequence>MKISSLLPVFITCIAACSHHENHLSASEAAAITASDIQKAHLEATTTLDQIADHIASANSTPASHSHSAQPASAHLQQQ</sequence>
<dbReference type="EMBL" id="MEIS01000126">
    <property type="protein sequence ID" value="PIT52925.1"/>
    <property type="molecule type" value="Genomic_DNA"/>
</dbReference>
<gene>
    <name evidence="2" type="ORF">BHC49_11680</name>
</gene>
<accession>A0A2N9XU83</accession>